<evidence type="ECO:0000256" key="1">
    <source>
        <dbReference type="SAM" id="Phobius"/>
    </source>
</evidence>
<dbReference type="Proteomes" id="UP000597762">
    <property type="component" value="Unassembled WGS sequence"/>
</dbReference>
<keyword evidence="3" id="KW-1185">Reference proteome</keyword>
<sequence>MDSTEDYKKKTRESFGVFSWATKAVAVGHPSTAVLGAVLLVCCRKVFVRKRRCSFQVHKKAFVSEESVWVKNPHGRCTTQFNKGTVTQINSPHSVSVDGIQRHIKDVRPTCGKDYSVSNHVSSSSDDDDDETPMIKKKKGRNILNQVFSFSFFFVHLSVSFFPFFLHFLPSFLPSFPKPNAMPLIYLFFPSVGR</sequence>
<keyword evidence="1" id="KW-0472">Membrane</keyword>
<comment type="caution">
    <text evidence="2">The sequence shown here is derived from an EMBL/GenBank/DDBJ whole genome shotgun (WGS) entry which is preliminary data.</text>
</comment>
<gene>
    <name evidence="2" type="ORF">SPHA_37429</name>
</gene>
<keyword evidence="1" id="KW-1133">Transmembrane helix</keyword>
<accession>A0A812CI65</accession>
<dbReference type="AlphaFoldDB" id="A0A812CI65"/>
<keyword evidence="1" id="KW-0812">Transmembrane</keyword>
<proteinExistence type="predicted"/>
<name>A0A812CI65_ACAPH</name>
<dbReference type="OrthoDB" id="6286094at2759"/>
<evidence type="ECO:0000313" key="2">
    <source>
        <dbReference type="EMBL" id="CAE1271907.1"/>
    </source>
</evidence>
<organism evidence="2 3">
    <name type="scientific">Acanthosepion pharaonis</name>
    <name type="common">Pharaoh cuttlefish</name>
    <name type="synonym">Sepia pharaonis</name>
    <dbReference type="NCBI Taxonomy" id="158019"/>
    <lineage>
        <taxon>Eukaryota</taxon>
        <taxon>Metazoa</taxon>
        <taxon>Spiralia</taxon>
        <taxon>Lophotrochozoa</taxon>
        <taxon>Mollusca</taxon>
        <taxon>Cephalopoda</taxon>
        <taxon>Coleoidea</taxon>
        <taxon>Decapodiformes</taxon>
        <taxon>Sepiida</taxon>
        <taxon>Sepiina</taxon>
        <taxon>Sepiidae</taxon>
        <taxon>Acanthosepion</taxon>
    </lineage>
</organism>
<dbReference type="EMBL" id="CAHIKZ030001668">
    <property type="protein sequence ID" value="CAE1271907.1"/>
    <property type="molecule type" value="Genomic_DNA"/>
</dbReference>
<feature type="transmembrane region" description="Helical" evidence="1">
    <location>
        <begin position="143"/>
        <end position="166"/>
    </location>
</feature>
<evidence type="ECO:0000313" key="3">
    <source>
        <dbReference type="Proteomes" id="UP000597762"/>
    </source>
</evidence>
<feature type="transmembrane region" description="Helical" evidence="1">
    <location>
        <begin position="20"/>
        <end position="42"/>
    </location>
</feature>
<reference evidence="2" key="1">
    <citation type="submission" date="2021-01" db="EMBL/GenBank/DDBJ databases">
        <authorList>
            <person name="Li R."/>
            <person name="Bekaert M."/>
        </authorList>
    </citation>
    <scope>NUCLEOTIDE SEQUENCE</scope>
    <source>
        <strain evidence="2">Farmed</strain>
    </source>
</reference>
<protein>
    <submittedName>
        <fullName evidence="2">Uncharacterized protein</fullName>
    </submittedName>
</protein>